<evidence type="ECO:0000256" key="2">
    <source>
        <dbReference type="SAM" id="SignalP"/>
    </source>
</evidence>
<organism evidence="3 4">
    <name type="scientific">Triparma laevis f. longispina</name>
    <dbReference type="NCBI Taxonomy" id="1714387"/>
    <lineage>
        <taxon>Eukaryota</taxon>
        <taxon>Sar</taxon>
        <taxon>Stramenopiles</taxon>
        <taxon>Ochrophyta</taxon>
        <taxon>Bolidophyceae</taxon>
        <taxon>Parmales</taxon>
        <taxon>Triparmaceae</taxon>
        <taxon>Triparma</taxon>
    </lineage>
</organism>
<proteinExistence type="predicted"/>
<evidence type="ECO:0000313" key="4">
    <source>
        <dbReference type="Proteomes" id="UP001165122"/>
    </source>
</evidence>
<reference evidence="4" key="1">
    <citation type="journal article" date="2023" name="Commun. Biol.">
        <title>Genome analysis of Parmales, the sister group of diatoms, reveals the evolutionary specialization of diatoms from phago-mixotrophs to photoautotrophs.</title>
        <authorList>
            <person name="Ban H."/>
            <person name="Sato S."/>
            <person name="Yoshikawa S."/>
            <person name="Yamada K."/>
            <person name="Nakamura Y."/>
            <person name="Ichinomiya M."/>
            <person name="Sato N."/>
            <person name="Blanc-Mathieu R."/>
            <person name="Endo H."/>
            <person name="Kuwata A."/>
            <person name="Ogata H."/>
        </authorList>
    </citation>
    <scope>NUCLEOTIDE SEQUENCE [LARGE SCALE GENOMIC DNA]</scope>
    <source>
        <strain evidence="4">NIES 3700</strain>
    </source>
</reference>
<dbReference type="EMBL" id="BRXW01000192">
    <property type="protein sequence ID" value="GMI13458.1"/>
    <property type="molecule type" value="Genomic_DNA"/>
</dbReference>
<dbReference type="AlphaFoldDB" id="A0A9W7KVR7"/>
<dbReference type="OrthoDB" id="197504at2759"/>
<name>A0A9W7KVR7_9STRA</name>
<gene>
    <name evidence="3" type="ORF">TrLO_g4195</name>
</gene>
<sequence>MKSLAALLLLLHPLVSSYLLPHRLYPTHTPHFSLCAKEEVDEVEVEGAQFFGGSAAKEVLLDDSEDFTYTRTNPNKGSFPKSGLFKSPEAFALSNQVLPLLLQSSNALSFSPQFKYSSPLNPMSSFATPATRLQSARDYFKDVDIAVISGELLSASTLDIRWKVALNWPTFWLPRVTIGGASRIEFQLDSSIDSPTTLVSWTDKLNGGDSISLESRVLDQIVPRFWDAYHIGMAPSSEFKERFEQKIESLFPRPYKLFKSPATLELRASILDNVGRRGRLASSIPDSMFSNIIKTVGPSTEKYVPSGPIEISISFANENSKQSVIEWAIPVPSNFIAANENTLPVGDSDFLDDDEENEDEESNSDDSFFETQKPAHLVVTPKRQYATIKFGGSAQEENISKARKDLYDAVVKDGHKVVMDANGRPKFFFLQNNAKCCWTERGLGMAIYEWRPDFLQTNEVGIELEFL</sequence>
<feature type="compositionally biased region" description="Acidic residues" evidence="1">
    <location>
        <begin position="349"/>
        <end position="368"/>
    </location>
</feature>
<keyword evidence="2" id="KW-0732">Signal</keyword>
<evidence type="ECO:0000313" key="3">
    <source>
        <dbReference type="EMBL" id="GMI13458.1"/>
    </source>
</evidence>
<feature type="region of interest" description="Disordered" evidence="1">
    <location>
        <begin position="346"/>
        <end position="370"/>
    </location>
</feature>
<feature type="signal peptide" evidence="2">
    <location>
        <begin position="1"/>
        <end position="17"/>
    </location>
</feature>
<keyword evidence="4" id="KW-1185">Reference proteome</keyword>
<evidence type="ECO:0000256" key="1">
    <source>
        <dbReference type="SAM" id="MobiDB-lite"/>
    </source>
</evidence>
<comment type="caution">
    <text evidence="3">The sequence shown here is derived from an EMBL/GenBank/DDBJ whole genome shotgun (WGS) entry which is preliminary data.</text>
</comment>
<accession>A0A9W7KVR7</accession>
<feature type="chain" id="PRO_5040916931" evidence="2">
    <location>
        <begin position="18"/>
        <end position="467"/>
    </location>
</feature>
<protein>
    <submittedName>
        <fullName evidence="3">Uncharacterized protein</fullName>
    </submittedName>
</protein>
<dbReference type="Proteomes" id="UP001165122">
    <property type="component" value="Unassembled WGS sequence"/>
</dbReference>